<dbReference type="Proteomes" id="UP001177003">
    <property type="component" value="Chromosome 0"/>
</dbReference>
<reference evidence="3" key="1">
    <citation type="submission" date="2023-04" db="EMBL/GenBank/DDBJ databases">
        <authorList>
            <person name="Vijverberg K."/>
            <person name="Xiong W."/>
            <person name="Schranz E."/>
        </authorList>
    </citation>
    <scope>NUCLEOTIDE SEQUENCE</scope>
</reference>
<evidence type="ECO:0000313" key="3">
    <source>
        <dbReference type="EMBL" id="CAI9259449.1"/>
    </source>
</evidence>
<organism evidence="3 4">
    <name type="scientific">Lactuca saligna</name>
    <name type="common">Willowleaf lettuce</name>
    <dbReference type="NCBI Taxonomy" id="75948"/>
    <lineage>
        <taxon>Eukaryota</taxon>
        <taxon>Viridiplantae</taxon>
        <taxon>Streptophyta</taxon>
        <taxon>Embryophyta</taxon>
        <taxon>Tracheophyta</taxon>
        <taxon>Spermatophyta</taxon>
        <taxon>Magnoliopsida</taxon>
        <taxon>eudicotyledons</taxon>
        <taxon>Gunneridae</taxon>
        <taxon>Pentapetalae</taxon>
        <taxon>asterids</taxon>
        <taxon>campanulids</taxon>
        <taxon>Asterales</taxon>
        <taxon>Asteraceae</taxon>
        <taxon>Cichorioideae</taxon>
        <taxon>Cichorieae</taxon>
        <taxon>Lactucinae</taxon>
        <taxon>Lactuca</taxon>
    </lineage>
</organism>
<name>A0AA35V0C9_LACSI</name>
<keyword evidence="2" id="KW-0472">Membrane</keyword>
<keyword evidence="2" id="KW-0812">Transmembrane</keyword>
<evidence type="ECO:0000256" key="1">
    <source>
        <dbReference type="SAM" id="MobiDB-lite"/>
    </source>
</evidence>
<evidence type="ECO:0000313" key="4">
    <source>
        <dbReference type="Proteomes" id="UP001177003"/>
    </source>
</evidence>
<proteinExistence type="predicted"/>
<protein>
    <submittedName>
        <fullName evidence="3">Uncharacterized protein</fullName>
    </submittedName>
</protein>
<evidence type="ECO:0000256" key="2">
    <source>
        <dbReference type="SAM" id="Phobius"/>
    </source>
</evidence>
<feature type="compositionally biased region" description="Basic and acidic residues" evidence="1">
    <location>
        <begin position="124"/>
        <end position="134"/>
    </location>
</feature>
<accession>A0AA35V0C9</accession>
<dbReference type="EMBL" id="OX465086">
    <property type="protein sequence ID" value="CAI9259449.1"/>
    <property type="molecule type" value="Genomic_DNA"/>
</dbReference>
<feature type="region of interest" description="Disordered" evidence="1">
    <location>
        <begin position="95"/>
        <end position="134"/>
    </location>
</feature>
<dbReference type="AlphaFoldDB" id="A0AA35V0C9"/>
<keyword evidence="2" id="KW-1133">Transmembrane helix</keyword>
<keyword evidence="4" id="KW-1185">Reference proteome</keyword>
<feature type="transmembrane region" description="Helical" evidence="2">
    <location>
        <begin position="13"/>
        <end position="32"/>
    </location>
</feature>
<sequence>MEGNRGNVNCNDMSPLLLAICVNLIVVVRIFMDQTVNNHHRKFFQRRLSEYHHHNTTAAVDSGDNSFFLAILFIFRSSDCQRHVASQYFQNSQSVKDDIEVGPPTGCHGGDGDDEPPHLFGEGFSDHQIDEAGQ</sequence>
<gene>
    <name evidence="3" type="ORF">LSALG_LOCUS343</name>
</gene>